<accession>A0A2P2N2Y8</accession>
<proteinExistence type="predicted"/>
<reference evidence="1" key="1">
    <citation type="submission" date="2018-02" db="EMBL/GenBank/DDBJ databases">
        <title>Rhizophora mucronata_Transcriptome.</title>
        <authorList>
            <person name="Meera S.P."/>
            <person name="Sreeshan A."/>
            <person name="Augustine A."/>
        </authorList>
    </citation>
    <scope>NUCLEOTIDE SEQUENCE</scope>
    <source>
        <tissue evidence="1">Leaf</tissue>
    </source>
</reference>
<evidence type="ECO:0000313" key="1">
    <source>
        <dbReference type="EMBL" id="MBX36828.1"/>
    </source>
</evidence>
<organism evidence="1">
    <name type="scientific">Rhizophora mucronata</name>
    <name type="common">Asiatic mangrove</name>
    <dbReference type="NCBI Taxonomy" id="61149"/>
    <lineage>
        <taxon>Eukaryota</taxon>
        <taxon>Viridiplantae</taxon>
        <taxon>Streptophyta</taxon>
        <taxon>Embryophyta</taxon>
        <taxon>Tracheophyta</taxon>
        <taxon>Spermatophyta</taxon>
        <taxon>Magnoliopsida</taxon>
        <taxon>eudicotyledons</taxon>
        <taxon>Gunneridae</taxon>
        <taxon>Pentapetalae</taxon>
        <taxon>rosids</taxon>
        <taxon>fabids</taxon>
        <taxon>Malpighiales</taxon>
        <taxon>Rhizophoraceae</taxon>
        <taxon>Rhizophora</taxon>
    </lineage>
</organism>
<sequence>MNSSLLVPFDTLFFSQEEISFSLSFYKKELA</sequence>
<dbReference type="EMBL" id="GGEC01056344">
    <property type="protein sequence ID" value="MBX36828.1"/>
    <property type="molecule type" value="Transcribed_RNA"/>
</dbReference>
<name>A0A2P2N2Y8_RHIMU</name>
<protein>
    <submittedName>
        <fullName evidence="1">Uncharacterized protein</fullName>
    </submittedName>
</protein>
<dbReference type="AlphaFoldDB" id="A0A2P2N2Y8"/>